<dbReference type="InParanoid" id="A0A074ZJW7"/>
<dbReference type="EMBL" id="KL584751">
    <property type="protein sequence ID" value="KEQ98771.1"/>
    <property type="molecule type" value="Genomic_DNA"/>
</dbReference>
<sequence length="340" mass="37363">MPPTPPDTPTVEVSDWSYIPPKPSEVRYQYEQPKVPKIVIKDHSTSTTTTISAPVAAIMDLSISSNGDAETVTTTSGMSANTPAKQITAMVPVNKNSIGLSSTASPASKSMSSTRTAPVTAAITPSSVNSVDQTPASEEDISKWYAHNADRVAKSLRYDVEQVDLKMTRFVHRLNELNAQCAALKDLMSSNASVALNPNTQQHRRTRSTPAVQGNDYFTNKEKEIRDAIKEAFQSLRSALTFYRKQRAAPLDLIKAKADIAMPGYWSTDVYGRRRALYHFYNSNKDISKPGDRTRYNDTMALVDACTGMSLNQDFVDKIDNWESQIGALKSQSGSDTVIP</sequence>
<name>A0A074ZJW7_AURSE</name>
<dbReference type="OrthoDB" id="3871640at2759"/>
<accession>A0A074ZJW7</accession>
<keyword evidence="2" id="KW-1185">Reference proteome</keyword>
<reference evidence="1 2" key="1">
    <citation type="journal article" date="2014" name="BMC Genomics">
        <title>Genome sequencing of four Aureobasidium pullulans varieties: biotechnological potential, stress tolerance, and description of new species.</title>
        <authorList>
            <person name="Gostin Ar C."/>
            <person name="Ohm R.A."/>
            <person name="Kogej T."/>
            <person name="Sonjak S."/>
            <person name="Turk M."/>
            <person name="Zajc J."/>
            <person name="Zalar P."/>
            <person name="Grube M."/>
            <person name="Sun H."/>
            <person name="Han J."/>
            <person name="Sharma A."/>
            <person name="Chiniquy J."/>
            <person name="Ngan C.Y."/>
            <person name="Lipzen A."/>
            <person name="Barry K."/>
            <person name="Grigoriev I.V."/>
            <person name="Gunde-Cimerman N."/>
        </authorList>
    </citation>
    <scope>NUCLEOTIDE SEQUENCE [LARGE SCALE GENOMIC DNA]</scope>
    <source>
        <strain evidence="1 2">EXF-2481</strain>
    </source>
</reference>
<proteinExistence type="predicted"/>
<evidence type="ECO:0000313" key="1">
    <source>
        <dbReference type="EMBL" id="KEQ98771.1"/>
    </source>
</evidence>
<dbReference type="AlphaFoldDB" id="A0A074ZJW7"/>
<dbReference type="HOGENOM" id="CLU_049191_0_0_1"/>
<dbReference type="Proteomes" id="UP000030641">
    <property type="component" value="Unassembled WGS sequence"/>
</dbReference>
<dbReference type="GeneID" id="25371878"/>
<protein>
    <submittedName>
        <fullName evidence="1">Uncharacterized protein</fullName>
    </submittedName>
</protein>
<dbReference type="RefSeq" id="XP_013347618.1">
    <property type="nucleotide sequence ID" value="XM_013492164.1"/>
</dbReference>
<evidence type="ECO:0000313" key="2">
    <source>
        <dbReference type="Proteomes" id="UP000030641"/>
    </source>
</evidence>
<gene>
    <name evidence="1" type="ORF">AUEXF2481DRAFT_85674</name>
</gene>
<organism evidence="1 2">
    <name type="scientific">Aureobasidium subglaciale (strain EXF-2481)</name>
    <name type="common">Aureobasidium pullulans var. subglaciale</name>
    <dbReference type="NCBI Taxonomy" id="1043005"/>
    <lineage>
        <taxon>Eukaryota</taxon>
        <taxon>Fungi</taxon>
        <taxon>Dikarya</taxon>
        <taxon>Ascomycota</taxon>
        <taxon>Pezizomycotina</taxon>
        <taxon>Dothideomycetes</taxon>
        <taxon>Dothideomycetidae</taxon>
        <taxon>Dothideales</taxon>
        <taxon>Saccotheciaceae</taxon>
        <taxon>Aureobasidium</taxon>
    </lineage>
</organism>